<proteinExistence type="predicted"/>
<dbReference type="Gene3D" id="1.10.10.60">
    <property type="entry name" value="Homeodomain-like"/>
    <property type="match status" value="1"/>
</dbReference>
<dbReference type="Pfam" id="PF05225">
    <property type="entry name" value="HTH_psq"/>
    <property type="match status" value="1"/>
</dbReference>
<organism evidence="3 4">
    <name type="scientific">Psylliodes chrysocephalus</name>
    <dbReference type="NCBI Taxonomy" id="3402493"/>
    <lineage>
        <taxon>Eukaryota</taxon>
        <taxon>Metazoa</taxon>
        <taxon>Ecdysozoa</taxon>
        <taxon>Arthropoda</taxon>
        <taxon>Hexapoda</taxon>
        <taxon>Insecta</taxon>
        <taxon>Pterygota</taxon>
        <taxon>Neoptera</taxon>
        <taxon>Endopterygota</taxon>
        <taxon>Coleoptera</taxon>
        <taxon>Polyphaga</taxon>
        <taxon>Cucujiformia</taxon>
        <taxon>Chrysomeloidea</taxon>
        <taxon>Chrysomelidae</taxon>
        <taxon>Galerucinae</taxon>
        <taxon>Alticini</taxon>
        <taxon>Psylliodes</taxon>
    </lineage>
</organism>
<feature type="domain" description="HTH psq-type" evidence="2">
    <location>
        <begin position="20"/>
        <end position="58"/>
    </location>
</feature>
<name>A0A9P0D5W4_9CUCU</name>
<evidence type="ECO:0000313" key="3">
    <source>
        <dbReference type="EMBL" id="CAH1112554.1"/>
    </source>
</evidence>
<evidence type="ECO:0000313" key="4">
    <source>
        <dbReference type="Proteomes" id="UP001153636"/>
    </source>
</evidence>
<dbReference type="GO" id="GO:0005634">
    <property type="term" value="C:nucleus"/>
    <property type="evidence" value="ECO:0007669"/>
    <property type="project" value="UniProtKB-SubCell"/>
</dbReference>
<dbReference type="InterPro" id="IPR007889">
    <property type="entry name" value="HTH_Psq"/>
</dbReference>
<protein>
    <recommendedName>
        <fullName evidence="2">HTH psq-type domain-containing protein</fullName>
    </recommendedName>
</protein>
<dbReference type="SUPFAM" id="SSF46689">
    <property type="entry name" value="Homeodomain-like"/>
    <property type="match status" value="1"/>
</dbReference>
<evidence type="ECO:0000256" key="1">
    <source>
        <dbReference type="ARBA" id="ARBA00004123"/>
    </source>
</evidence>
<sequence length="134" mass="15387">MVRNYQRRTQKGADGERYSREALIHAAEDVKNSNKSMYAAAKFYNIPKSTLRHYIKGTRETGILAKEGHRGGEKNALTKEAEEQLVSTLNTMQKWGYGLSRQETLDLGQGHVDPKRLLFFEYGYHSQPQTLYCD</sequence>
<evidence type="ECO:0000259" key="2">
    <source>
        <dbReference type="Pfam" id="PF05225"/>
    </source>
</evidence>
<dbReference type="Proteomes" id="UP001153636">
    <property type="component" value="Chromosome 6"/>
</dbReference>
<keyword evidence="4" id="KW-1185">Reference proteome</keyword>
<reference evidence="3" key="1">
    <citation type="submission" date="2022-01" db="EMBL/GenBank/DDBJ databases">
        <authorList>
            <person name="King R."/>
        </authorList>
    </citation>
    <scope>NUCLEOTIDE SEQUENCE</scope>
</reference>
<dbReference type="GO" id="GO:0003677">
    <property type="term" value="F:DNA binding"/>
    <property type="evidence" value="ECO:0007669"/>
    <property type="project" value="InterPro"/>
</dbReference>
<accession>A0A9P0D5W4</accession>
<dbReference type="AlphaFoldDB" id="A0A9P0D5W4"/>
<dbReference type="EMBL" id="OV651818">
    <property type="protein sequence ID" value="CAH1112554.1"/>
    <property type="molecule type" value="Genomic_DNA"/>
</dbReference>
<gene>
    <name evidence="3" type="ORF">PSYICH_LOCUS12422</name>
</gene>
<dbReference type="OrthoDB" id="6765115at2759"/>
<dbReference type="InterPro" id="IPR009057">
    <property type="entry name" value="Homeodomain-like_sf"/>
</dbReference>
<comment type="subcellular location">
    <subcellularLocation>
        <location evidence="1">Nucleus</location>
    </subcellularLocation>
</comment>